<evidence type="ECO:0000259" key="3">
    <source>
        <dbReference type="PROSITE" id="PS51178"/>
    </source>
</evidence>
<dbReference type="InterPro" id="IPR005543">
    <property type="entry name" value="PASTA_dom"/>
</dbReference>
<dbReference type="EMBL" id="CAJVAS010000061">
    <property type="protein sequence ID" value="CAG7651468.1"/>
    <property type="molecule type" value="Genomic_DNA"/>
</dbReference>
<keyword evidence="2" id="KW-1133">Transmembrane helix</keyword>
<feature type="domain" description="PASTA" evidence="3">
    <location>
        <begin position="338"/>
        <end position="403"/>
    </location>
</feature>
<accession>A0A916NYW6</accession>
<proteinExistence type="predicted"/>
<evidence type="ECO:0000256" key="1">
    <source>
        <dbReference type="SAM" id="MobiDB-lite"/>
    </source>
</evidence>
<dbReference type="RefSeq" id="WP_218095980.1">
    <property type="nucleotide sequence ID" value="NZ_CAJVAS010000061.1"/>
</dbReference>
<comment type="caution">
    <text evidence="4">The sequence shown here is derived from an EMBL/GenBank/DDBJ whole genome shotgun (WGS) entry which is preliminary data.</text>
</comment>
<keyword evidence="2" id="KW-0812">Transmembrane</keyword>
<keyword evidence="2" id="KW-0472">Membrane</keyword>
<keyword evidence="5" id="KW-1185">Reference proteome</keyword>
<dbReference type="SMART" id="SM00740">
    <property type="entry name" value="PASTA"/>
    <property type="match status" value="1"/>
</dbReference>
<feature type="region of interest" description="Disordered" evidence="1">
    <location>
        <begin position="303"/>
        <end position="345"/>
    </location>
</feature>
<gene>
    <name evidence="4" type="ORF">PAESOLCIP111_06320</name>
</gene>
<dbReference type="PROSITE" id="PS51178">
    <property type="entry name" value="PASTA"/>
    <property type="match status" value="1"/>
</dbReference>
<reference evidence="4" key="1">
    <citation type="submission" date="2021-06" db="EMBL/GenBank/DDBJ databases">
        <authorList>
            <person name="Criscuolo A."/>
        </authorList>
    </citation>
    <scope>NUCLEOTIDE SEQUENCE</scope>
    <source>
        <strain evidence="4">CIP111600</strain>
    </source>
</reference>
<protein>
    <recommendedName>
        <fullName evidence="3">PASTA domain-containing protein</fullName>
    </recommendedName>
</protein>
<dbReference type="CDD" id="cd06577">
    <property type="entry name" value="PASTA_pknB"/>
    <property type="match status" value="1"/>
</dbReference>
<organism evidence="4 5">
    <name type="scientific">Paenibacillus solanacearum</name>
    <dbReference type="NCBI Taxonomy" id="2048548"/>
    <lineage>
        <taxon>Bacteria</taxon>
        <taxon>Bacillati</taxon>
        <taxon>Bacillota</taxon>
        <taxon>Bacilli</taxon>
        <taxon>Bacillales</taxon>
        <taxon>Paenibacillaceae</taxon>
        <taxon>Paenibacillus</taxon>
    </lineage>
</organism>
<feature type="compositionally biased region" description="Polar residues" evidence="1">
    <location>
        <begin position="312"/>
        <end position="321"/>
    </location>
</feature>
<sequence>METIRQRYLPEQCIQQQPLGKLYKGKDLFFNRDVMCFVLEPTNETIIGEYVQSIRKVSQFSDERFMHVLDIDVNTDRIMAILKPGAGRLIIDELEIHPFGEMEIIKLVMDLGYGMHEAKKEGITGYSVRADNLCFSSEQGLSVINYWEQGDMSWSGALGLCRLLYQFVMRSCEAPDAPDVLCAELQEALVTLDAEQSADLAGRLRRVLAGEATLPHLLSGLDKIVSKHEGRKILQRSVTTIPIDKSSAAKAARPAPAPAAKTAAKNRFRWNRKWVIGCSALLVLLAGEALFITLMKKPEPPPLAETADISKQETAPVTSQAGPKLTESAAAAAKAAESEESTSTPMLTGFSQEVAEKQALANGLRYQYFIEPHEQMKGTVFKQDPAPNVTVPKGTQITFWVSKGK</sequence>
<dbReference type="Pfam" id="PF03793">
    <property type="entry name" value="PASTA"/>
    <property type="match status" value="1"/>
</dbReference>
<dbReference type="Proteomes" id="UP000693672">
    <property type="component" value="Unassembled WGS sequence"/>
</dbReference>
<evidence type="ECO:0000256" key="2">
    <source>
        <dbReference type="SAM" id="Phobius"/>
    </source>
</evidence>
<feature type="compositionally biased region" description="Low complexity" evidence="1">
    <location>
        <begin position="326"/>
        <end position="335"/>
    </location>
</feature>
<dbReference type="AlphaFoldDB" id="A0A916NYW6"/>
<feature type="transmembrane region" description="Helical" evidence="2">
    <location>
        <begin position="274"/>
        <end position="295"/>
    </location>
</feature>
<evidence type="ECO:0000313" key="4">
    <source>
        <dbReference type="EMBL" id="CAG7651468.1"/>
    </source>
</evidence>
<evidence type="ECO:0000313" key="5">
    <source>
        <dbReference type="Proteomes" id="UP000693672"/>
    </source>
</evidence>
<name>A0A916NYW6_9BACL</name>